<sequence>MKKVMSRWVSPLFVIMAVVLLISGCGNSSNAASSGNGSEQETKTLRISFNPGPYSDQFKNGVAPSLRKKGTRLHTRSSRTAFNRMWP</sequence>
<evidence type="ECO:0000313" key="4">
    <source>
        <dbReference type="Proteomes" id="UP000198809"/>
    </source>
</evidence>
<feature type="compositionally biased region" description="Basic residues" evidence="1">
    <location>
        <begin position="66"/>
        <end position="77"/>
    </location>
</feature>
<proteinExistence type="predicted"/>
<dbReference type="AlphaFoldDB" id="A0A1H8L2T7"/>
<organism evidence="3 4">
    <name type="scientific">Paenibacillus sophorae</name>
    <dbReference type="NCBI Taxonomy" id="1333845"/>
    <lineage>
        <taxon>Bacteria</taxon>
        <taxon>Bacillati</taxon>
        <taxon>Bacillota</taxon>
        <taxon>Bacilli</taxon>
        <taxon>Bacillales</taxon>
        <taxon>Paenibacillaceae</taxon>
        <taxon>Paenibacillus</taxon>
    </lineage>
</organism>
<keyword evidence="2" id="KW-0732">Signal</keyword>
<evidence type="ECO:0000256" key="2">
    <source>
        <dbReference type="SAM" id="SignalP"/>
    </source>
</evidence>
<accession>A0A1H8L2T7</accession>
<evidence type="ECO:0000256" key="1">
    <source>
        <dbReference type="SAM" id="MobiDB-lite"/>
    </source>
</evidence>
<feature type="signal peptide" evidence="2">
    <location>
        <begin position="1"/>
        <end position="31"/>
    </location>
</feature>
<dbReference type="PROSITE" id="PS51257">
    <property type="entry name" value="PROKAR_LIPOPROTEIN"/>
    <property type="match status" value="1"/>
</dbReference>
<dbReference type="Proteomes" id="UP000198809">
    <property type="component" value="Unassembled WGS sequence"/>
</dbReference>
<reference evidence="3 4" key="1">
    <citation type="submission" date="2016-10" db="EMBL/GenBank/DDBJ databases">
        <authorList>
            <person name="de Groot N.N."/>
        </authorList>
    </citation>
    <scope>NUCLEOTIDE SEQUENCE [LARGE SCALE GENOMIC DNA]</scope>
    <source>
        <strain evidence="3 4">CGMCC 1.10238</strain>
    </source>
</reference>
<protein>
    <submittedName>
        <fullName evidence="3">D-methionine transport system substrate-binding protein</fullName>
    </submittedName>
</protein>
<name>A0A1H8L2T7_9BACL</name>
<feature type="chain" id="PRO_5011605457" evidence="2">
    <location>
        <begin position="32"/>
        <end position="87"/>
    </location>
</feature>
<feature type="region of interest" description="Disordered" evidence="1">
    <location>
        <begin position="65"/>
        <end position="87"/>
    </location>
</feature>
<gene>
    <name evidence="3" type="ORF">SAMN04487895_104149</name>
</gene>
<dbReference type="EMBL" id="FODH01000004">
    <property type="protein sequence ID" value="SEN99437.1"/>
    <property type="molecule type" value="Genomic_DNA"/>
</dbReference>
<dbReference type="RefSeq" id="WP_246590691.1">
    <property type="nucleotide sequence ID" value="NZ_CP076607.1"/>
</dbReference>
<dbReference type="STRING" id="1333845.SAMN04487895_104149"/>
<evidence type="ECO:0000313" key="3">
    <source>
        <dbReference type="EMBL" id="SEN99437.1"/>
    </source>
</evidence>